<evidence type="ECO:0000313" key="2">
    <source>
        <dbReference type="Proteomes" id="UP000010847"/>
    </source>
</evidence>
<dbReference type="AlphaFoldDB" id="W0EFL5"/>
<proteinExistence type="predicted"/>
<dbReference type="Proteomes" id="UP000010847">
    <property type="component" value="Chromosome"/>
</dbReference>
<organism evidence="1 2">
    <name type="scientific">Desulfitobacterium metallireducens DSM 15288</name>
    <dbReference type="NCBI Taxonomy" id="871968"/>
    <lineage>
        <taxon>Bacteria</taxon>
        <taxon>Bacillati</taxon>
        <taxon>Bacillota</taxon>
        <taxon>Clostridia</taxon>
        <taxon>Eubacteriales</taxon>
        <taxon>Desulfitobacteriaceae</taxon>
        <taxon>Desulfitobacterium</taxon>
    </lineage>
</organism>
<keyword evidence="2" id="KW-1185">Reference proteome</keyword>
<dbReference type="eggNOG" id="ENOG5031XS8">
    <property type="taxonomic scope" value="Bacteria"/>
</dbReference>
<sequence length="224" mass="25132">MILTTHTSVAIQCPKCGELEFHALSLFAFAGKGRENLYCHCGELLLSVASRDHQHFNVSFHCAFCGGVHYLRLKRGAIWGKAALPLICLEVEASAGFIGPKQKVTQACHEREKSIGELAAELGYEEEFENPEVMLRLLDHLHDLAKDGSLECGCGNKHLSFELLPDRVELYCEECEAVGIIYGDCNENISIFEGMRSLKLEENKTWLINRPQRAHQLAKTNEEE</sequence>
<name>W0EFL5_9FIRM</name>
<gene>
    <name evidence="1" type="ORF">DESME_15580</name>
</gene>
<dbReference type="OrthoDB" id="1678992at2"/>
<dbReference type="EMBL" id="CP007032">
    <property type="protein sequence ID" value="AHF08293.1"/>
    <property type="molecule type" value="Genomic_DNA"/>
</dbReference>
<dbReference type="RefSeq" id="WP_006716781.1">
    <property type="nucleotide sequence ID" value="NZ_CP007032.1"/>
</dbReference>
<dbReference type="KEGG" id="dmt:DESME_15580"/>
<accession>W0EFL5</accession>
<evidence type="ECO:0000313" key="1">
    <source>
        <dbReference type="EMBL" id="AHF08293.1"/>
    </source>
</evidence>
<dbReference type="STRING" id="871968.DESME_15580"/>
<protein>
    <submittedName>
        <fullName evidence="1">Uncharacterized protein</fullName>
    </submittedName>
</protein>
<reference evidence="1 2" key="1">
    <citation type="submission" date="2013-12" db="EMBL/GenBank/DDBJ databases">
        <authorList>
            <consortium name="DOE Joint Genome Institute"/>
            <person name="Smidt H."/>
            <person name="Huntemann M."/>
            <person name="Han J."/>
            <person name="Chen A."/>
            <person name="Kyrpides N."/>
            <person name="Mavromatis K."/>
            <person name="Markowitz V."/>
            <person name="Palaniappan K."/>
            <person name="Ivanova N."/>
            <person name="Schaumberg A."/>
            <person name="Pati A."/>
            <person name="Liolios K."/>
            <person name="Nordberg H.P."/>
            <person name="Cantor M.N."/>
            <person name="Hua S.X."/>
            <person name="Woyke T."/>
        </authorList>
    </citation>
    <scope>NUCLEOTIDE SEQUENCE [LARGE SCALE GENOMIC DNA]</scope>
    <source>
        <strain evidence="2">DSM 15288</strain>
    </source>
</reference>
<dbReference type="HOGENOM" id="CLU_112839_0_0_9"/>